<proteinExistence type="predicted"/>
<dbReference type="Proteomes" id="UP000183417">
    <property type="component" value="Unassembled WGS sequence"/>
</dbReference>
<name>A0A1H3UKP6_9BURK</name>
<evidence type="ECO:0000313" key="2">
    <source>
        <dbReference type="Proteomes" id="UP000183417"/>
    </source>
</evidence>
<dbReference type="AlphaFoldDB" id="A0A1H3UKP6"/>
<dbReference type="SUPFAM" id="SSF55961">
    <property type="entry name" value="Bet v1-like"/>
    <property type="match status" value="1"/>
</dbReference>
<sequence>MNKMSNMDTDDAARELVQEYALDAPPEKVWRALSIPELRAQWLPGTEHAEPLQQVPQQELRLRLREAEPPFLESTVDLQISPGADGGTLLRIVHVLTDARVQPAREAANDGGFLMYAT</sequence>
<dbReference type="InterPro" id="IPR023393">
    <property type="entry name" value="START-like_dom_sf"/>
</dbReference>
<accession>A0A1H3UKP6</accession>
<reference evidence="1 2" key="1">
    <citation type="submission" date="2016-10" db="EMBL/GenBank/DDBJ databases">
        <authorList>
            <person name="de Groot N.N."/>
        </authorList>
    </citation>
    <scope>NUCLEOTIDE SEQUENCE [LARGE SCALE GENOMIC DNA]</scope>
    <source>
        <strain evidence="1 2">LMG 24775</strain>
    </source>
</reference>
<dbReference type="EMBL" id="FNPE01000058">
    <property type="protein sequence ID" value="SDZ63013.1"/>
    <property type="molecule type" value="Genomic_DNA"/>
</dbReference>
<dbReference type="RefSeq" id="WP_034391021.1">
    <property type="nucleotide sequence ID" value="NZ_CP141274.1"/>
</dbReference>
<dbReference type="Gene3D" id="3.30.530.20">
    <property type="match status" value="1"/>
</dbReference>
<gene>
    <name evidence="1" type="ORF">SAMN05421547_1582</name>
</gene>
<organism evidence="1 2">
    <name type="scientific">Delftia lacustris</name>
    <dbReference type="NCBI Taxonomy" id="558537"/>
    <lineage>
        <taxon>Bacteria</taxon>
        <taxon>Pseudomonadati</taxon>
        <taxon>Pseudomonadota</taxon>
        <taxon>Betaproteobacteria</taxon>
        <taxon>Burkholderiales</taxon>
        <taxon>Comamonadaceae</taxon>
        <taxon>Delftia</taxon>
    </lineage>
</organism>
<evidence type="ECO:0000313" key="1">
    <source>
        <dbReference type="EMBL" id="SDZ63013.1"/>
    </source>
</evidence>
<dbReference type="CDD" id="cd07814">
    <property type="entry name" value="SRPBCC_CalC_Aha1-like"/>
    <property type="match status" value="1"/>
</dbReference>
<dbReference type="GeneID" id="94694328"/>
<protein>
    <submittedName>
        <fullName evidence="1">Uncharacterized conserved protein YndB, AHSA1/START domain</fullName>
    </submittedName>
</protein>